<dbReference type="EMBL" id="FOKQ01000035">
    <property type="protein sequence ID" value="SFD09747.1"/>
    <property type="molecule type" value="Genomic_DNA"/>
</dbReference>
<protein>
    <submittedName>
        <fullName evidence="1">Uncharacterized protein</fullName>
    </submittedName>
</protein>
<accession>A0A1I1PIZ5</accession>
<dbReference type="OrthoDB" id="9879187at2"/>
<sequence length="129" mass="14818">MSKSKNDIHIRGLSDKTLNELDNIMIKRGIVSRNDMICKIIEEYVACNNDEMVEYLPKIVRSLCETEIKNTSANSTEVLTDVYRTLLRLIRITQKLENFLYPELDKNDVNDLNSKQLLAIIESAEQASP</sequence>
<dbReference type="Proteomes" id="UP000182192">
    <property type="component" value="Unassembled WGS sequence"/>
</dbReference>
<gene>
    <name evidence="1" type="ORF">SAMN02910406_03081</name>
</gene>
<proteinExistence type="predicted"/>
<evidence type="ECO:0000313" key="1">
    <source>
        <dbReference type="EMBL" id="SFD09747.1"/>
    </source>
</evidence>
<reference evidence="1 2" key="1">
    <citation type="submission" date="2016-10" db="EMBL/GenBank/DDBJ databases">
        <authorList>
            <person name="de Groot N.N."/>
        </authorList>
    </citation>
    <scope>NUCLEOTIDE SEQUENCE [LARGE SCALE GENOMIC DNA]</scope>
    <source>
        <strain evidence="1 2">AR67</strain>
    </source>
</reference>
<evidence type="ECO:0000313" key="2">
    <source>
        <dbReference type="Proteomes" id="UP000182192"/>
    </source>
</evidence>
<dbReference type="AlphaFoldDB" id="A0A1I1PIZ5"/>
<name>A0A1I1PIZ5_RUMAL</name>
<dbReference type="RefSeq" id="WP_074962890.1">
    <property type="nucleotide sequence ID" value="NZ_FOKQ01000035.1"/>
</dbReference>
<organism evidence="1 2">
    <name type="scientific">Ruminococcus albus</name>
    <dbReference type="NCBI Taxonomy" id="1264"/>
    <lineage>
        <taxon>Bacteria</taxon>
        <taxon>Bacillati</taxon>
        <taxon>Bacillota</taxon>
        <taxon>Clostridia</taxon>
        <taxon>Eubacteriales</taxon>
        <taxon>Oscillospiraceae</taxon>
        <taxon>Ruminococcus</taxon>
    </lineage>
</organism>